<feature type="region of interest" description="Disordered" evidence="10">
    <location>
        <begin position="93"/>
        <end position="166"/>
    </location>
</feature>
<feature type="domain" description="CFEM" evidence="12">
    <location>
        <begin position="2"/>
        <end position="117"/>
    </location>
</feature>
<dbReference type="GO" id="GO:0098552">
    <property type="term" value="C:side of membrane"/>
    <property type="evidence" value="ECO:0007669"/>
    <property type="project" value="UniProtKB-KW"/>
</dbReference>
<dbReference type="AlphaFoldDB" id="A0AAV9I456"/>
<protein>
    <recommendedName>
        <fullName evidence="12">CFEM domain-containing protein</fullName>
    </recommendedName>
</protein>
<keyword evidence="6 11" id="KW-0732">Signal</keyword>
<dbReference type="InterPro" id="IPR008427">
    <property type="entry name" value="Extracellular_membr_CFEM_dom"/>
</dbReference>
<keyword evidence="5" id="KW-0472">Membrane</keyword>
<keyword evidence="7 9" id="KW-1015">Disulfide bond</keyword>
<feature type="compositionally biased region" description="Acidic residues" evidence="10">
    <location>
        <begin position="135"/>
        <end position="144"/>
    </location>
</feature>
<dbReference type="SMART" id="SM00747">
    <property type="entry name" value="CFEM"/>
    <property type="match status" value="1"/>
</dbReference>
<feature type="compositionally biased region" description="Low complexity" evidence="10">
    <location>
        <begin position="114"/>
        <end position="134"/>
    </location>
</feature>
<comment type="caution">
    <text evidence="9">Lacks conserved residue(s) required for the propagation of feature annotation.</text>
</comment>
<evidence type="ECO:0000256" key="5">
    <source>
        <dbReference type="ARBA" id="ARBA00022622"/>
    </source>
</evidence>
<feature type="disulfide bond" evidence="9">
    <location>
        <begin position="46"/>
        <end position="53"/>
    </location>
</feature>
<feature type="chain" id="PRO_5043676070" description="CFEM domain-containing protein" evidence="11">
    <location>
        <begin position="21"/>
        <end position="219"/>
    </location>
</feature>
<evidence type="ECO:0000256" key="10">
    <source>
        <dbReference type="SAM" id="MobiDB-lite"/>
    </source>
</evidence>
<accession>A0AAV9I456</accession>
<dbReference type="Pfam" id="PF05730">
    <property type="entry name" value="CFEM"/>
    <property type="match status" value="1"/>
</dbReference>
<feature type="compositionally biased region" description="Low complexity" evidence="10">
    <location>
        <begin position="145"/>
        <end position="166"/>
    </location>
</feature>
<evidence type="ECO:0000256" key="9">
    <source>
        <dbReference type="PROSITE-ProRule" id="PRU01356"/>
    </source>
</evidence>
<comment type="caution">
    <text evidence="13">The sequence shown here is derived from an EMBL/GenBank/DDBJ whole genome shotgun (WGS) entry which is preliminary data.</text>
</comment>
<keyword evidence="4" id="KW-0964">Secreted</keyword>
<sequence length="219" mass="22493">MRPQTAFLLNSALLTLTCTAQDLKSSNLPSCSHTCILNSITSGTPCESASLSCGCKYQVRLIQAATPCIIQSCGQTTETSQILQSLANFCTTIPDDSGSGSPDDDDDDDKTRTRTTSVTKTETKTTTTTTSDPQTTDDSDDDDSTSTTSSRSVSVTATAEDSTASSSEVVTTTIITTTTSINTGAAEVATSTTVSTAGAAVVKSMGLLGMFGLGVFAAL</sequence>
<evidence type="ECO:0000256" key="2">
    <source>
        <dbReference type="ARBA" id="ARBA00004613"/>
    </source>
</evidence>
<evidence type="ECO:0000256" key="7">
    <source>
        <dbReference type="ARBA" id="ARBA00023157"/>
    </source>
</evidence>
<proteinExistence type="inferred from homology"/>
<evidence type="ECO:0000256" key="1">
    <source>
        <dbReference type="ARBA" id="ARBA00004589"/>
    </source>
</evidence>
<dbReference type="Proteomes" id="UP001321749">
    <property type="component" value="Unassembled WGS sequence"/>
</dbReference>
<keyword evidence="5" id="KW-0325">Glycoprotein</keyword>
<comment type="subcellular location">
    <subcellularLocation>
        <location evidence="1">Membrane</location>
        <topology evidence="1">Lipid-anchor</topology>
        <topology evidence="1">GPI-anchor</topology>
    </subcellularLocation>
    <subcellularLocation>
        <location evidence="2">Secreted</location>
    </subcellularLocation>
</comment>
<reference evidence="13" key="1">
    <citation type="journal article" date="2023" name="Mol. Phylogenet. Evol.">
        <title>Genome-scale phylogeny and comparative genomics of the fungal order Sordariales.</title>
        <authorList>
            <person name="Hensen N."/>
            <person name="Bonometti L."/>
            <person name="Westerberg I."/>
            <person name="Brannstrom I.O."/>
            <person name="Guillou S."/>
            <person name="Cros-Aarteil S."/>
            <person name="Calhoun S."/>
            <person name="Haridas S."/>
            <person name="Kuo A."/>
            <person name="Mondo S."/>
            <person name="Pangilinan J."/>
            <person name="Riley R."/>
            <person name="LaButti K."/>
            <person name="Andreopoulos B."/>
            <person name="Lipzen A."/>
            <person name="Chen C."/>
            <person name="Yan M."/>
            <person name="Daum C."/>
            <person name="Ng V."/>
            <person name="Clum A."/>
            <person name="Steindorff A."/>
            <person name="Ohm R.A."/>
            <person name="Martin F."/>
            <person name="Silar P."/>
            <person name="Natvig D.O."/>
            <person name="Lalanne C."/>
            <person name="Gautier V."/>
            <person name="Ament-Velasquez S.L."/>
            <person name="Kruys A."/>
            <person name="Hutchinson M.I."/>
            <person name="Powell A.J."/>
            <person name="Barry K."/>
            <person name="Miller A.N."/>
            <person name="Grigoriev I.V."/>
            <person name="Debuchy R."/>
            <person name="Gladieux P."/>
            <person name="Hiltunen Thoren M."/>
            <person name="Johannesson H."/>
        </authorList>
    </citation>
    <scope>NUCLEOTIDE SEQUENCE</scope>
    <source>
        <strain evidence="13">PSN324</strain>
    </source>
</reference>
<gene>
    <name evidence="13" type="ORF">QBC42DRAFT_257846</name>
</gene>
<dbReference type="PROSITE" id="PS52012">
    <property type="entry name" value="CFEM"/>
    <property type="match status" value="1"/>
</dbReference>
<reference evidence="13" key="2">
    <citation type="submission" date="2023-06" db="EMBL/GenBank/DDBJ databases">
        <authorList>
            <consortium name="Lawrence Berkeley National Laboratory"/>
            <person name="Mondo S.J."/>
            <person name="Hensen N."/>
            <person name="Bonometti L."/>
            <person name="Westerberg I."/>
            <person name="Brannstrom I.O."/>
            <person name="Guillou S."/>
            <person name="Cros-Aarteil S."/>
            <person name="Calhoun S."/>
            <person name="Haridas S."/>
            <person name="Kuo A."/>
            <person name="Pangilinan J."/>
            <person name="Riley R."/>
            <person name="Labutti K."/>
            <person name="Andreopoulos B."/>
            <person name="Lipzen A."/>
            <person name="Chen C."/>
            <person name="Yanf M."/>
            <person name="Daum C."/>
            <person name="Ng V."/>
            <person name="Clum A."/>
            <person name="Steindorff A."/>
            <person name="Ohm R."/>
            <person name="Martin F."/>
            <person name="Silar P."/>
            <person name="Natvig D."/>
            <person name="Lalanne C."/>
            <person name="Gautier V."/>
            <person name="Ament-Velasquez S.L."/>
            <person name="Kruys A."/>
            <person name="Hutchinson M.I."/>
            <person name="Powell A.J."/>
            <person name="Barry K."/>
            <person name="Miller A.N."/>
            <person name="Grigoriev I.V."/>
            <person name="Debuchy R."/>
            <person name="Gladieux P."/>
            <person name="Thoren M.H."/>
            <person name="Johannesson H."/>
        </authorList>
    </citation>
    <scope>NUCLEOTIDE SEQUENCE</scope>
    <source>
        <strain evidence="13">PSN324</strain>
    </source>
</reference>
<evidence type="ECO:0000313" key="14">
    <source>
        <dbReference type="Proteomes" id="UP001321749"/>
    </source>
</evidence>
<evidence type="ECO:0000256" key="4">
    <source>
        <dbReference type="ARBA" id="ARBA00022525"/>
    </source>
</evidence>
<evidence type="ECO:0000313" key="13">
    <source>
        <dbReference type="EMBL" id="KAK4467153.1"/>
    </source>
</evidence>
<organism evidence="13 14">
    <name type="scientific">Cladorrhinum samala</name>
    <dbReference type="NCBI Taxonomy" id="585594"/>
    <lineage>
        <taxon>Eukaryota</taxon>
        <taxon>Fungi</taxon>
        <taxon>Dikarya</taxon>
        <taxon>Ascomycota</taxon>
        <taxon>Pezizomycotina</taxon>
        <taxon>Sordariomycetes</taxon>
        <taxon>Sordariomycetidae</taxon>
        <taxon>Sordariales</taxon>
        <taxon>Podosporaceae</taxon>
        <taxon>Cladorrhinum</taxon>
    </lineage>
</organism>
<keyword evidence="14" id="KW-1185">Reference proteome</keyword>
<evidence type="ECO:0000256" key="6">
    <source>
        <dbReference type="ARBA" id="ARBA00022729"/>
    </source>
</evidence>
<evidence type="ECO:0000256" key="11">
    <source>
        <dbReference type="SAM" id="SignalP"/>
    </source>
</evidence>
<feature type="signal peptide" evidence="11">
    <location>
        <begin position="1"/>
        <end position="20"/>
    </location>
</feature>
<dbReference type="GO" id="GO:0005576">
    <property type="term" value="C:extracellular region"/>
    <property type="evidence" value="ECO:0007669"/>
    <property type="project" value="UniProtKB-SubCell"/>
</dbReference>
<evidence type="ECO:0000256" key="8">
    <source>
        <dbReference type="ARBA" id="ARBA00023288"/>
    </source>
</evidence>
<dbReference type="EMBL" id="MU864928">
    <property type="protein sequence ID" value="KAK4467153.1"/>
    <property type="molecule type" value="Genomic_DNA"/>
</dbReference>
<evidence type="ECO:0000256" key="3">
    <source>
        <dbReference type="ARBA" id="ARBA00010031"/>
    </source>
</evidence>
<evidence type="ECO:0000259" key="12">
    <source>
        <dbReference type="PROSITE" id="PS52012"/>
    </source>
</evidence>
<name>A0AAV9I456_9PEZI</name>
<keyword evidence="8" id="KW-0449">Lipoprotein</keyword>
<comment type="similarity">
    <text evidence="3">Belongs to the RBT5 family.</text>
</comment>
<keyword evidence="5" id="KW-0336">GPI-anchor</keyword>